<sequence>MGAVDNLESNSSTFMTEMKETAFIMQNVSQ</sequence>
<dbReference type="InterPro" id="IPR027417">
    <property type="entry name" value="P-loop_NTPase"/>
</dbReference>
<feature type="non-terminal residue" evidence="1">
    <location>
        <position position="30"/>
    </location>
</feature>
<evidence type="ECO:0000313" key="2">
    <source>
        <dbReference type="Proteomes" id="UP000265520"/>
    </source>
</evidence>
<proteinExistence type="predicted"/>
<dbReference type="EMBL" id="LXQA010347076">
    <property type="protein sequence ID" value="MCI45673.1"/>
    <property type="molecule type" value="Genomic_DNA"/>
</dbReference>
<evidence type="ECO:0000313" key="1">
    <source>
        <dbReference type="EMBL" id="MCI45673.1"/>
    </source>
</evidence>
<dbReference type="Gene3D" id="3.40.50.300">
    <property type="entry name" value="P-loop containing nucleotide triphosphate hydrolases"/>
    <property type="match status" value="1"/>
</dbReference>
<comment type="caution">
    <text evidence="1">The sequence shown here is derived from an EMBL/GenBank/DDBJ whole genome shotgun (WGS) entry which is preliminary data.</text>
</comment>
<dbReference type="Proteomes" id="UP000265520">
    <property type="component" value="Unassembled WGS sequence"/>
</dbReference>
<reference evidence="1 2" key="1">
    <citation type="journal article" date="2018" name="Front. Plant Sci.">
        <title>Red Clover (Trifolium pratense) and Zigzag Clover (T. medium) - A Picture of Genomic Similarities and Differences.</title>
        <authorList>
            <person name="Dluhosova J."/>
            <person name="Istvanek J."/>
            <person name="Nedelnik J."/>
            <person name="Repkova J."/>
        </authorList>
    </citation>
    <scope>NUCLEOTIDE SEQUENCE [LARGE SCALE GENOMIC DNA]</scope>
    <source>
        <strain evidence="2">cv. 10/8</strain>
        <tissue evidence="1">Leaf</tissue>
    </source>
</reference>
<keyword evidence="2" id="KW-1185">Reference proteome</keyword>
<name>A0A392S9P5_9FABA</name>
<dbReference type="AlphaFoldDB" id="A0A392S9P5"/>
<protein>
    <submittedName>
        <fullName evidence="1">DNA mismatch repair protein MSH4-like</fullName>
    </submittedName>
</protein>
<organism evidence="1 2">
    <name type="scientific">Trifolium medium</name>
    <dbReference type="NCBI Taxonomy" id="97028"/>
    <lineage>
        <taxon>Eukaryota</taxon>
        <taxon>Viridiplantae</taxon>
        <taxon>Streptophyta</taxon>
        <taxon>Embryophyta</taxon>
        <taxon>Tracheophyta</taxon>
        <taxon>Spermatophyta</taxon>
        <taxon>Magnoliopsida</taxon>
        <taxon>eudicotyledons</taxon>
        <taxon>Gunneridae</taxon>
        <taxon>Pentapetalae</taxon>
        <taxon>rosids</taxon>
        <taxon>fabids</taxon>
        <taxon>Fabales</taxon>
        <taxon>Fabaceae</taxon>
        <taxon>Papilionoideae</taxon>
        <taxon>50 kb inversion clade</taxon>
        <taxon>NPAAA clade</taxon>
        <taxon>Hologalegina</taxon>
        <taxon>IRL clade</taxon>
        <taxon>Trifolieae</taxon>
        <taxon>Trifolium</taxon>
    </lineage>
</organism>
<accession>A0A392S9P5</accession>